<reference evidence="2" key="1">
    <citation type="journal article" date="2015" name="Nature">
        <title>Complex archaea that bridge the gap between prokaryotes and eukaryotes.</title>
        <authorList>
            <person name="Spang A."/>
            <person name="Saw J.H."/>
            <person name="Jorgensen S.L."/>
            <person name="Zaremba-Niedzwiedzka K."/>
            <person name="Martijn J."/>
            <person name="Lind A.E."/>
            <person name="van Eijk R."/>
            <person name="Schleper C."/>
            <person name="Guy L."/>
            <person name="Ettema T.J."/>
        </authorList>
    </citation>
    <scope>NUCLEOTIDE SEQUENCE</scope>
</reference>
<feature type="domain" description="Uroporphyrinogen decarboxylase (URO-D)" evidence="1">
    <location>
        <begin position="68"/>
        <end position="257"/>
    </location>
</feature>
<dbReference type="PANTHER" id="PTHR47099:SF1">
    <property type="entry name" value="METHYLCOBAMIDE:COM METHYLTRANSFERASE MTBA"/>
    <property type="match status" value="1"/>
</dbReference>
<accession>A0A0F8VWB3</accession>
<dbReference type="GO" id="GO:0006779">
    <property type="term" value="P:porphyrin-containing compound biosynthetic process"/>
    <property type="evidence" value="ECO:0007669"/>
    <property type="project" value="InterPro"/>
</dbReference>
<name>A0A0F8VWB3_9ZZZZ</name>
<dbReference type="Pfam" id="PF01208">
    <property type="entry name" value="URO-D"/>
    <property type="match status" value="1"/>
</dbReference>
<protein>
    <recommendedName>
        <fullName evidence="1">Uroporphyrinogen decarboxylase (URO-D) domain-containing protein</fullName>
    </recommendedName>
</protein>
<gene>
    <name evidence="2" type="ORF">LCGC14_3142700</name>
</gene>
<dbReference type="SUPFAM" id="SSF51726">
    <property type="entry name" value="UROD/MetE-like"/>
    <property type="match status" value="1"/>
</dbReference>
<proteinExistence type="predicted"/>
<dbReference type="Gene3D" id="3.20.20.210">
    <property type="match status" value="1"/>
</dbReference>
<dbReference type="PANTHER" id="PTHR47099">
    <property type="entry name" value="METHYLCOBAMIDE:COM METHYLTRANSFERASE MTBA"/>
    <property type="match status" value="1"/>
</dbReference>
<evidence type="ECO:0000313" key="2">
    <source>
        <dbReference type="EMBL" id="KKK48678.1"/>
    </source>
</evidence>
<feature type="non-terminal residue" evidence="2">
    <location>
        <position position="1"/>
    </location>
</feature>
<organism evidence="2">
    <name type="scientific">marine sediment metagenome</name>
    <dbReference type="NCBI Taxonomy" id="412755"/>
    <lineage>
        <taxon>unclassified sequences</taxon>
        <taxon>metagenomes</taxon>
        <taxon>ecological metagenomes</taxon>
    </lineage>
</organism>
<dbReference type="InterPro" id="IPR038071">
    <property type="entry name" value="UROD/MetE-like_sf"/>
</dbReference>
<dbReference type="InterPro" id="IPR052024">
    <property type="entry name" value="Methanogen_methyltrans"/>
</dbReference>
<dbReference type="InterPro" id="IPR000257">
    <property type="entry name" value="Uroporphyrinogen_deCOase"/>
</dbReference>
<dbReference type="GO" id="GO:0004853">
    <property type="term" value="F:uroporphyrinogen decarboxylase activity"/>
    <property type="evidence" value="ECO:0007669"/>
    <property type="project" value="InterPro"/>
</dbReference>
<dbReference type="EMBL" id="LAZR01068945">
    <property type="protein sequence ID" value="KKK48678.1"/>
    <property type="molecule type" value="Genomic_DNA"/>
</dbReference>
<sequence>WSAGGWVFKKFKPMWGPLEKDLDPDLFDFPDPEDPFYLNKAEKVIEKNRDKYLVGYVWFTLFERMHLMAGFEQILLAPVKQRDAFLRLRDKVMEFNRKGIKRWLDLGIDAVFISDDWGTQDQLLIPPEQWREYYKPCYKEMFDQIHKGGADTWLHTCGRVIPIVEDLIEIGLDVLHPIQAHANDPKELGDKFGGRICFCGGIDAQDTLVYGSPKDVEDHMFQLFDHLCKRFNGGWIPGPMTTIIEDVPVENVKAIYNGLDKLNTNLPWKTSKSLAT</sequence>
<dbReference type="AlphaFoldDB" id="A0A0F8VWB3"/>
<evidence type="ECO:0000259" key="1">
    <source>
        <dbReference type="Pfam" id="PF01208"/>
    </source>
</evidence>
<comment type="caution">
    <text evidence="2">The sequence shown here is derived from an EMBL/GenBank/DDBJ whole genome shotgun (WGS) entry which is preliminary data.</text>
</comment>